<evidence type="ECO:0000259" key="7">
    <source>
        <dbReference type="Pfam" id="PF01619"/>
    </source>
</evidence>
<dbReference type="InParanoid" id="A0A2R6RKN6"/>
<dbReference type="GO" id="GO:0071949">
    <property type="term" value="F:FAD binding"/>
    <property type="evidence" value="ECO:0007669"/>
    <property type="project" value="TreeGrafter"/>
</dbReference>
<comment type="caution">
    <text evidence="8">The sequence shown here is derived from an EMBL/GenBank/DDBJ whole genome shotgun (WGS) entry which is preliminary data.</text>
</comment>
<organism evidence="8 9">
    <name type="scientific">Actinidia chinensis var. chinensis</name>
    <name type="common">Chinese soft-hair kiwi</name>
    <dbReference type="NCBI Taxonomy" id="1590841"/>
    <lineage>
        <taxon>Eukaryota</taxon>
        <taxon>Viridiplantae</taxon>
        <taxon>Streptophyta</taxon>
        <taxon>Embryophyta</taxon>
        <taxon>Tracheophyta</taxon>
        <taxon>Spermatophyta</taxon>
        <taxon>Magnoliopsida</taxon>
        <taxon>eudicotyledons</taxon>
        <taxon>Gunneridae</taxon>
        <taxon>Pentapetalae</taxon>
        <taxon>asterids</taxon>
        <taxon>Ericales</taxon>
        <taxon>Actinidiaceae</taxon>
        <taxon>Actinidia</taxon>
    </lineage>
</organism>
<comment type="cofactor">
    <cofactor evidence="5">
        <name>FAD</name>
        <dbReference type="ChEBI" id="CHEBI:57692"/>
    </cofactor>
</comment>
<dbReference type="STRING" id="1590841.A0A2R6RKN6"/>
<accession>A0A2R6RKN6</accession>
<gene>
    <name evidence="8" type="ORF">CEY00_Acc05841</name>
</gene>
<feature type="domain" description="Proline dehydrogenase" evidence="7">
    <location>
        <begin position="150"/>
        <end position="483"/>
    </location>
</feature>
<evidence type="ECO:0000256" key="4">
    <source>
        <dbReference type="ARBA" id="ARBA00023062"/>
    </source>
</evidence>
<protein>
    <recommendedName>
        <fullName evidence="2 5">Proline dehydrogenase</fullName>
        <ecNumber evidence="2 5">1.5.5.2</ecNumber>
    </recommendedName>
</protein>
<dbReference type="InterPro" id="IPR029041">
    <property type="entry name" value="FAD-linked_oxidoreductase-like"/>
</dbReference>
<dbReference type="Pfam" id="PF01619">
    <property type="entry name" value="Pro_dh"/>
    <property type="match status" value="1"/>
</dbReference>
<name>A0A2R6RKN6_ACTCC</name>
<dbReference type="OMA" id="QFCAGEK"/>
<keyword evidence="5" id="KW-0285">Flavoprotein</keyword>
<sequence length="507" mass="55876">MAHRVLCSKILQSLRNSTTTTLYSFRTSTTTLYSAAAPSFITVSPLSPHENPDPDPITPTPPSSPTTKAATTILNLDDVKELFSSVPTPKLLRSAANLHVAAIKPMVDLGMWVMNSKLMTTPVACDVVVGAIKHTFYEHFCAGRGPEEATRTAAKLWDSGMKGMLVYALEHAADNESCDRNLDAFLETVESTKSLATSSVSSIVVKISAICPLLLLRRVSDLLRWENNNQSFQLPWKLNTLPVFSDSSPFYHTLRKPDPLTPKEESDLYLAQQRMLKLCQKCIEVGVPLSVDAEDTSVQPGIDYFTYSAALMHNKGDNPIIYGTIQTYLKDAKERLFLAASEAERMGVPMGFKLVRGAYMSSERELAASLGVESPIHNTIHQTHACFNDCASFILEKVANGSGAVVLATHNIESGNKAAAKALDLGIKKGNEKLQFAQLYGMAEAFSFSLRNAGFQVSKYMPFGPVEKIMPYLLRRAEENRGFLSASTLDRQLLRKELKRRLKVAIF</sequence>
<dbReference type="Gene3D" id="3.20.20.220">
    <property type="match status" value="1"/>
</dbReference>
<dbReference type="EC" id="1.5.5.2" evidence="2 5"/>
<evidence type="ECO:0000313" key="8">
    <source>
        <dbReference type="EMBL" id="PSS30555.1"/>
    </source>
</evidence>
<keyword evidence="3 5" id="KW-0560">Oxidoreductase</keyword>
<evidence type="ECO:0000256" key="1">
    <source>
        <dbReference type="ARBA" id="ARBA00005869"/>
    </source>
</evidence>
<reference evidence="9" key="2">
    <citation type="journal article" date="2018" name="BMC Genomics">
        <title>A manually annotated Actinidia chinensis var. chinensis (kiwifruit) genome highlights the challenges associated with draft genomes and gene prediction in plants.</title>
        <authorList>
            <person name="Pilkington S.M."/>
            <person name="Crowhurst R."/>
            <person name="Hilario E."/>
            <person name="Nardozza S."/>
            <person name="Fraser L."/>
            <person name="Peng Y."/>
            <person name="Gunaseelan K."/>
            <person name="Simpson R."/>
            <person name="Tahir J."/>
            <person name="Deroles S.C."/>
            <person name="Templeton K."/>
            <person name="Luo Z."/>
            <person name="Davy M."/>
            <person name="Cheng C."/>
            <person name="McNeilage M."/>
            <person name="Scaglione D."/>
            <person name="Liu Y."/>
            <person name="Zhang Q."/>
            <person name="Datson P."/>
            <person name="De Silva N."/>
            <person name="Gardiner S.E."/>
            <person name="Bassett H."/>
            <person name="Chagne D."/>
            <person name="McCallum J."/>
            <person name="Dzierzon H."/>
            <person name="Deng C."/>
            <person name="Wang Y.Y."/>
            <person name="Barron L."/>
            <person name="Manako K."/>
            <person name="Bowen J."/>
            <person name="Foster T.M."/>
            <person name="Erridge Z.A."/>
            <person name="Tiffin H."/>
            <person name="Waite C.N."/>
            <person name="Davies K.M."/>
            <person name="Grierson E.P."/>
            <person name="Laing W.A."/>
            <person name="Kirk R."/>
            <person name="Chen X."/>
            <person name="Wood M."/>
            <person name="Montefiori M."/>
            <person name="Brummell D.A."/>
            <person name="Schwinn K.E."/>
            <person name="Catanach A."/>
            <person name="Fullerton C."/>
            <person name="Li D."/>
            <person name="Meiyalaghan S."/>
            <person name="Nieuwenhuizen N."/>
            <person name="Read N."/>
            <person name="Prakash R."/>
            <person name="Hunter D."/>
            <person name="Zhang H."/>
            <person name="McKenzie M."/>
            <person name="Knabel M."/>
            <person name="Harris A."/>
            <person name="Allan A.C."/>
            <person name="Gleave A."/>
            <person name="Chen A."/>
            <person name="Janssen B.J."/>
            <person name="Plunkett B."/>
            <person name="Ampomah-Dwamena C."/>
            <person name="Voogd C."/>
            <person name="Leif D."/>
            <person name="Lafferty D."/>
            <person name="Souleyre E.J.F."/>
            <person name="Varkonyi-Gasic E."/>
            <person name="Gambi F."/>
            <person name="Hanley J."/>
            <person name="Yao J.L."/>
            <person name="Cheung J."/>
            <person name="David K.M."/>
            <person name="Warren B."/>
            <person name="Marsh K."/>
            <person name="Snowden K.C."/>
            <person name="Lin-Wang K."/>
            <person name="Brian L."/>
            <person name="Martinez-Sanchez M."/>
            <person name="Wang M."/>
            <person name="Ileperuma N."/>
            <person name="Macnee N."/>
            <person name="Campin R."/>
            <person name="McAtee P."/>
            <person name="Drummond R.S.M."/>
            <person name="Espley R.V."/>
            <person name="Ireland H.S."/>
            <person name="Wu R."/>
            <person name="Atkinson R.G."/>
            <person name="Karunairetnam S."/>
            <person name="Bulley S."/>
            <person name="Chunkath S."/>
            <person name="Hanley Z."/>
            <person name="Storey R."/>
            <person name="Thrimawithana A.H."/>
            <person name="Thomson S."/>
            <person name="David C."/>
            <person name="Testolin R."/>
            <person name="Huang H."/>
            <person name="Hellens R.P."/>
            <person name="Schaffer R.J."/>
        </authorList>
    </citation>
    <scope>NUCLEOTIDE SEQUENCE [LARGE SCALE GENOMIC DNA]</scope>
    <source>
        <strain evidence="9">cv. Red5</strain>
    </source>
</reference>
<dbReference type="GO" id="GO:0005739">
    <property type="term" value="C:mitochondrion"/>
    <property type="evidence" value="ECO:0007669"/>
    <property type="project" value="TreeGrafter"/>
</dbReference>
<keyword evidence="5" id="KW-0274">FAD</keyword>
<evidence type="ECO:0000256" key="6">
    <source>
        <dbReference type="SAM" id="MobiDB-lite"/>
    </source>
</evidence>
<keyword evidence="4 5" id="KW-0642">Proline metabolism</keyword>
<evidence type="ECO:0000256" key="3">
    <source>
        <dbReference type="ARBA" id="ARBA00023002"/>
    </source>
</evidence>
<dbReference type="PANTHER" id="PTHR13914">
    <property type="entry name" value="PROLINE OXIDASE"/>
    <property type="match status" value="1"/>
</dbReference>
<dbReference type="GO" id="GO:0010133">
    <property type="term" value="P:L-proline catabolic process to L-glutamate"/>
    <property type="evidence" value="ECO:0007669"/>
    <property type="project" value="TreeGrafter"/>
</dbReference>
<reference evidence="8 9" key="1">
    <citation type="submission" date="2017-07" db="EMBL/GenBank/DDBJ databases">
        <title>An improved, manually edited Actinidia chinensis var. chinensis (kiwifruit) genome highlights the challenges associated with draft genomes and gene prediction in plants.</title>
        <authorList>
            <person name="Pilkington S."/>
            <person name="Crowhurst R."/>
            <person name="Hilario E."/>
            <person name="Nardozza S."/>
            <person name="Fraser L."/>
            <person name="Peng Y."/>
            <person name="Gunaseelan K."/>
            <person name="Simpson R."/>
            <person name="Tahir J."/>
            <person name="Deroles S."/>
            <person name="Templeton K."/>
            <person name="Luo Z."/>
            <person name="Davy M."/>
            <person name="Cheng C."/>
            <person name="Mcneilage M."/>
            <person name="Scaglione D."/>
            <person name="Liu Y."/>
            <person name="Zhang Q."/>
            <person name="Datson P."/>
            <person name="De Silva N."/>
            <person name="Gardiner S."/>
            <person name="Bassett H."/>
            <person name="Chagne D."/>
            <person name="Mccallum J."/>
            <person name="Dzierzon H."/>
            <person name="Deng C."/>
            <person name="Wang Y.-Y."/>
            <person name="Barron N."/>
            <person name="Manako K."/>
            <person name="Bowen J."/>
            <person name="Foster T."/>
            <person name="Erridge Z."/>
            <person name="Tiffin H."/>
            <person name="Waite C."/>
            <person name="Davies K."/>
            <person name="Grierson E."/>
            <person name="Laing W."/>
            <person name="Kirk R."/>
            <person name="Chen X."/>
            <person name="Wood M."/>
            <person name="Montefiori M."/>
            <person name="Brummell D."/>
            <person name="Schwinn K."/>
            <person name="Catanach A."/>
            <person name="Fullerton C."/>
            <person name="Li D."/>
            <person name="Meiyalaghan S."/>
            <person name="Nieuwenhuizen N."/>
            <person name="Read N."/>
            <person name="Prakash R."/>
            <person name="Hunter D."/>
            <person name="Zhang H."/>
            <person name="Mckenzie M."/>
            <person name="Knabel M."/>
            <person name="Harris A."/>
            <person name="Allan A."/>
            <person name="Chen A."/>
            <person name="Janssen B."/>
            <person name="Plunkett B."/>
            <person name="Dwamena C."/>
            <person name="Voogd C."/>
            <person name="Leif D."/>
            <person name="Lafferty D."/>
            <person name="Souleyre E."/>
            <person name="Varkonyi-Gasic E."/>
            <person name="Gambi F."/>
            <person name="Hanley J."/>
            <person name="Yao J.-L."/>
            <person name="Cheung J."/>
            <person name="David K."/>
            <person name="Warren B."/>
            <person name="Marsh K."/>
            <person name="Snowden K."/>
            <person name="Lin-Wang K."/>
            <person name="Brian L."/>
            <person name="Martinez-Sanchez M."/>
            <person name="Wang M."/>
            <person name="Ileperuma N."/>
            <person name="Macnee N."/>
            <person name="Campin R."/>
            <person name="Mcatee P."/>
            <person name="Drummond R."/>
            <person name="Espley R."/>
            <person name="Ireland H."/>
            <person name="Wu R."/>
            <person name="Atkinson R."/>
            <person name="Karunairetnam S."/>
            <person name="Bulley S."/>
            <person name="Chunkath S."/>
            <person name="Hanley Z."/>
            <person name="Storey R."/>
            <person name="Thrimawithana A."/>
            <person name="Thomson S."/>
            <person name="David C."/>
            <person name="Testolin R."/>
        </authorList>
    </citation>
    <scope>NUCLEOTIDE SEQUENCE [LARGE SCALE GENOMIC DNA]</scope>
    <source>
        <strain evidence="9">cv. Red5</strain>
        <tissue evidence="8">Young leaf</tissue>
    </source>
</reference>
<dbReference type="InterPro" id="IPR015659">
    <property type="entry name" value="Proline_oxidase"/>
</dbReference>
<comment type="similarity">
    <text evidence="1 5">Belongs to the proline oxidase family.</text>
</comment>
<dbReference type="InterPro" id="IPR002872">
    <property type="entry name" value="Proline_DH_dom"/>
</dbReference>
<comment type="catalytic activity">
    <reaction evidence="5">
        <text>L-proline + a quinone = (S)-1-pyrroline-5-carboxylate + a quinol + H(+)</text>
        <dbReference type="Rhea" id="RHEA:23784"/>
        <dbReference type="ChEBI" id="CHEBI:15378"/>
        <dbReference type="ChEBI" id="CHEBI:17388"/>
        <dbReference type="ChEBI" id="CHEBI:24646"/>
        <dbReference type="ChEBI" id="CHEBI:60039"/>
        <dbReference type="ChEBI" id="CHEBI:132124"/>
        <dbReference type="EC" id="1.5.5.2"/>
    </reaction>
</comment>
<dbReference type="AlphaFoldDB" id="A0A2R6RKN6"/>
<proteinExistence type="inferred from homology"/>
<feature type="compositionally biased region" description="Pro residues" evidence="6">
    <location>
        <begin position="54"/>
        <end position="64"/>
    </location>
</feature>
<dbReference type="SUPFAM" id="SSF51730">
    <property type="entry name" value="FAD-linked oxidoreductase"/>
    <property type="match status" value="1"/>
</dbReference>
<dbReference type="GO" id="GO:0004657">
    <property type="term" value="F:proline dehydrogenase activity"/>
    <property type="evidence" value="ECO:0007669"/>
    <property type="project" value="UniProtKB-EC"/>
</dbReference>
<evidence type="ECO:0000313" key="9">
    <source>
        <dbReference type="Proteomes" id="UP000241394"/>
    </source>
</evidence>
<dbReference type="Proteomes" id="UP000241394">
    <property type="component" value="Chromosome LG5"/>
</dbReference>
<evidence type="ECO:0000256" key="2">
    <source>
        <dbReference type="ARBA" id="ARBA00012695"/>
    </source>
</evidence>
<keyword evidence="9" id="KW-1185">Reference proteome</keyword>
<evidence type="ECO:0000256" key="5">
    <source>
        <dbReference type="RuleBase" id="RU364054"/>
    </source>
</evidence>
<dbReference type="PANTHER" id="PTHR13914:SF0">
    <property type="entry name" value="PROLINE DEHYDROGENASE 1, MITOCHONDRIAL"/>
    <property type="match status" value="1"/>
</dbReference>
<comment type="function">
    <text evidence="5">Converts proline to delta-1-pyrroline-5-carboxylate.</text>
</comment>
<dbReference type="FunCoup" id="A0A2R6RKN6">
    <property type="interactions" value="1460"/>
</dbReference>
<dbReference type="Gramene" id="PSS30555">
    <property type="protein sequence ID" value="PSS30555"/>
    <property type="gene ID" value="CEY00_Acc05841"/>
</dbReference>
<feature type="region of interest" description="Disordered" evidence="6">
    <location>
        <begin position="44"/>
        <end position="68"/>
    </location>
</feature>
<dbReference type="OrthoDB" id="5464at2759"/>
<dbReference type="EMBL" id="NKQK01000005">
    <property type="protein sequence ID" value="PSS30555.1"/>
    <property type="molecule type" value="Genomic_DNA"/>
</dbReference>